<reference evidence="2 3" key="1">
    <citation type="submission" date="2016-05" db="EMBL/GenBank/DDBJ databases">
        <title>Paenibacillus oryzae. sp. nov., isolated from the rice root.</title>
        <authorList>
            <person name="Zhang J."/>
            <person name="Zhang X."/>
        </authorList>
    </citation>
    <scope>NUCLEOTIDE SEQUENCE [LARGE SCALE GENOMIC DNA]</scope>
    <source>
        <strain evidence="2 3">1DrF-4</strain>
    </source>
</reference>
<accession>A0A1A5YQ43</accession>
<feature type="transmembrane region" description="Helical" evidence="1">
    <location>
        <begin position="136"/>
        <end position="154"/>
    </location>
</feature>
<feature type="transmembrane region" description="Helical" evidence="1">
    <location>
        <begin position="27"/>
        <end position="47"/>
    </location>
</feature>
<comment type="caution">
    <text evidence="2">The sequence shown here is derived from an EMBL/GenBank/DDBJ whole genome shotgun (WGS) entry which is preliminary data.</text>
</comment>
<dbReference type="Proteomes" id="UP000092024">
    <property type="component" value="Unassembled WGS sequence"/>
</dbReference>
<name>A0A1A5YQ43_9BACL</name>
<protein>
    <submittedName>
        <fullName evidence="2">Uncharacterized protein</fullName>
    </submittedName>
</protein>
<dbReference type="STRING" id="1844972.A7K91_22315"/>
<keyword evidence="1" id="KW-0812">Transmembrane</keyword>
<keyword evidence="3" id="KW-1185">Reference proteome</keyword>
<feature type="transmembrane region" description="Helical" evidence="1">
    <location>
        <begin position="160"/>
        <end position="179"/>
    </location>
</feature>
<dbReference type="AlphaFoldDB" id="A0A1A5YQ43"/>
<gene>
    <name evidence="2" type="ORF">A7K91_22315</name>
</gene>
<proteinExistence type="predicted"/>
<keyword evidence="1" id="KW-0472">Membrane</keyword>
<organism evidence="2 3">
    <name type="scientific">Paenibacillus oryzae</name>
    <dbReference type="NCBI Taxonomy" id="1844972"/>
    <lineage>
        <taxon>Bacteria</taxon>
        <taxon>Bacillati</taxon>
        <taxon>Bacillota</taxon>
        <taxon>Bacilli</taxon>
        <taxon>Bacillales</taxon>
        <taxon>Paenibacillaceae</taxon>
        <taxon>Paenibacillus</taxon>
    </lineage>
</organism>
<feature type="transmembrane region" description="Helical" evidence="1">
    <location>
        <begin position="54"/>
        <end position="72"/>
    </location>
</feature>
<feature type="transmembrane region" description="Helical" evidence="1">
    <location>
        <begin position="84"/>
        <end position="103"/>
    </location>
</feature>
<evidence type="ECO:0000313" key="2">
    <source>
        <dbReference type="EMBL" id="OBR67688.1"/>
    </source>
</evidence>
<evidence type="ECO:0000313" key="3">
    <source>
        <dbReference type="Proteomes" id="UP000092024"/>
    </source>
</evidence>
<dbReference type="EMBL" id="LYPA01000032">
    <property type="protein sequence ID" value="OBR67688.1"/>
    <property type="molecule type" value="Genomic_DNA"/>
</dbReference>
<sequence length="193" mass="21895">MLVLFFLNVFVLVPVLAAPAEKLYMALLFPPLIVMNLWALLLILLPAALQRSYILFRGIFGVVCSLSLLIVMQKFAYSMLELNTPFFALGTLLAYGIALYDYIKRNRKKKGKQTAPVFLQKSKKDARTKSEWSKPVAAFAGLGYLASNVTLGFVTQQFVVVVLILIYGMLSYTVFHFMMELRRYISISRYPSL</sequence>
<evidence type="ECO:0000256" key="1">
    <source>
        <dbReference type="SAM" id="Phobius"/>
    </source>
</evidence>
<keyword evidence="1" id="KW-1133">Transmembrane helix</keyword>